<organism evidence="1 2">
    <name type="scientific">Streptomyces enissocaesilis</name>
    <dbReference type="NCBI Taxonomy" id="332589"/>
    <lineage>
        <taxon>Bacteria</taxon>
        <taxon>Bacillati</taxon>
        <taxon>Actinomycetota</taxon>
        <taxon>Actinomycetes</taxon>
        <taxon>Kitasatosporales</taxon>
        <taxon>Streptomycetaceae</taxon>
        <taxon>Streptomyces</taxon>
        <taxon>Streptomyces rochei group</taxon>
    </lineage>
</organism>
<sequence>MVLAFGALAFVKPAGVLAVTDAEQRGDGEDALEPAVVTAWAAEVAADLAGVAGNGCNAAEAAPVLVDERYERVCGRSSSAAEKLAADFRGSFALFSSAFSFFSRFSSADSSVVAPGRFPASISS</sequence>
<evidence type="ECO:0000313" key="2">
    <source>
        <dbReference type="Proteomes" id="UP001500403"/>
    </source>
</evidence>
<proteinExistence type="predicted"/>
<dbReference type="Proteomes" id="UP001500403">
    <property type="component" value="Unassembled WGS sequence"/>
</dbReference>
<dbReference type="EMBL" id="BAAAUD010000116">
    <property type="protein sequence ID" value="GAA2974960.1"/>
    <property type="molecule type" value="Genomic_DNA"/>
</dbReference>
<name>A0ABP6K904_9ACTN</name>
<comment type="caution">
    <text evidence="1">The sequence shown here is derived from an EMBL/GenBank/DDBJ whole genome shotgun (WGS) entry which is preliminary data.</text>
</comment>
<reference evidence="2" key="1">
    <citation type="journal article" date="2019" name="Int. J. Syst. Evol. Microbiol.">
        <title>The Global Catalogue of Microorganisms (GCM) 10K type strain sequencing project: providing services to taxonomists for standard genome sequencing and annotation.</title>
        <authorList>
            <consortium name="The Broad Institute Genomics Platform"/>
            <consortium name="The Broad Institute Genome Sequencing Center for Infectious Disease"/>
            <person name="Wu L."/>
            <person name="Ma J."/>
        </authorList>
    </citation>
    <scope>NUCLEOTIDE SEQUENCE [LARGE SCALE GENOMIC DNA]</scope>
    <source>
        <strain evidence="2">JCM 9088</strain>
    </source>
</reference>
<gene>
    <name evidence="1" type="ORF">GCM10010446_68940</name>
</gene>
<evidence type="ECO:0008006" key="3">
    <source>
        <dbReference type="Google" id="ProtNLM"/>
    </source>
</evidence>
<evidence type="ECO:0000313" key="1">
    <source>
        <dbReference type="EMBL" id="GAA2974960.1"/>
    </source>
</evidence>
<protein>
    <recommendedName>
        <fullName evidence="3">Secreted protein</fullName>
    </recommendedName>
</protein>
<keyword evidence="2" id="KW-1185">Reference proteome</keyword>
<accession>A0ABP6K904</accession>